<dbReference type="PANTHER" id="PTHR33827">
    <property type="entry name" value="PROTEIN SAWADEE HOMEODOMAIN HOMOLOG 2"/>
    <property type="match status" value="1"/>
</dbReference>
<comment type="caution">
    <text evidence="3">The sequence shown here is derived from an EMBL/GenBank/DDBJ whole genome shotgun (WGS) entry which is preliminary data.</text>
</comment>
<dbReference type="Pfam" id="PF16719">
    <property type="entry name" value="SAWADEE"/>
    <property type="match status" value="1"/>
</dbReference>
<protein>
    <recommendedName>
        <fullName evidence="2">SAWADEE domain-containing protein</fullName>
    </recommendedName>
</protein>
<proteinExistence type="predicted"/>
<organism evidence="3 4">
    <name type="scientific">Zingiber officinale</name>
    <name type="common">Ginger</name>
    <name type="synonym">Amomum zingiber</name>
    <dbReference type="NCBI Taxonomy" id="94328"/>
    <lineage>
        <taxon>Eukaryota</taxon>
        <taxon>Viridiplantae</taxon>
        <taxon>Streptophyta</taxon>
        <taxon>Embryophyta</taxon>
        <taxon>Tracheophyta</taxon>
        <taxon>Spermatophyta</taxon>
        <taxon>Magnoliopsida</taxon>
        <taxon>Liliopsida</taxon>
        <taxon>Zingiberales</taxon>
        <taxon>Zingiberaceae</taxon>
        <taxon>Zingiber</taxon>
    </lineage>
</organism>
<dbReference type="Proteomes" id="UP000734854">
    <property type="component" value="Unassembled WGS sequence"/>
</dbReference>
<dbReference type="EMBL" id="JACMSC010000002">
    <property type="protein sequence ID" value="KAG6533766.1"/>
    <property type="molecule type" value="Genomic_DNA"/>
</dbReference>
<reference evidence="3 4" key="1">
    <citation type="submission" date="2020-08" db="EMBL/GenBank/DDBJ databases">
        <title>Plant Genome Project.</title>
        <authorList>
            <person name="Zhang R.-G."/>
        </authorList>
    </citation>
    <scope>NUCLEOTIDE SEQUENCE [LARGE SCALE GENOMIC DNA]</scope>
    <source>
        <tissue evidence="3">Rhizome</tissue>
    </source>
</reference>
<dbReference type="PANTHER" id="PTHR33827:SF3">
    <property type="entry name" value="OS09G0346900 PROTEIN"/>
    <property type="match status" value="1"/>
</dbReference>
<dbReference type="CDD" id="cd00024">
    <property type="entry name" value="CD_CSD"/>
    <property type="match status" value="1"/>
</dbReference>
<evidence type="ECO:0000313" key="3">
    <source>
        <dbReference type="EMBL" id="KAG6533766.1"/>
    </source>
</evidence>
<dbReference type="InterPro" id="IPR032001">
    <property type="entry name" value="SAWADEE_dom"/>
</dbReference>
<gene>
    <name evidence="3" type="ORF">ZIOFF_007641</name>
</gene>
<evidence type="ECO:0000259" key="2">
    <source>
        <dbReference type="Pfam" id="PF16719"/>
    </source>
</evidence>
<feature type="region of interest" description="Disordered" evidence="1">
    <location>
        <begin position="63"/>
        <end position="83"/>
    </location>
</feature>
<name>A0A8J5I5C2_ZINOF</name>
<evidence type="ECO:0000256" key="1">
    <source>
        <dbReference type="SAM" id="MobiDB-lite"/>
    </source>
</evidence>
<dbReference type="InterPro" id="IPR039276">
    <property type="entry name" value="SHH1/2"/>
</dbReference>
<dbReference type="OrthoDB" id="1885884at2759"/>
<dbReference type="AlphaFoldDB" id="A0A8J5I5C2"/>
<dbReference type="GO" id="GO:0003682">
    <property type="term" value="F:chromatin binding"/>
    <property type="evidence" value="ECO:0007669"/>
    <property type="project" value="InterPro"/>
</dbReference>
<accession>A0A8J5I5C2</accession>
<keyword evidence="4" id="KW-1185">Reference proteome</keyword>
<feature type="region of interest" description="Disordered" evidence="1">
    <location>
        <begin position="1"/>
        <end position="49"/>
    </location>
</feature>
<sequence length="219" mass="24522">MGRTLRSSLKPKAQSPSVSRSSEQNGVVQPTKPSKQKSEAEVGSSHAVSENVVVVSENVVADSSLSDAPGTSGLPKESEEKTADVAELEFEAKSLRDEAWYDVAMFLAHRVINSGELEVRVRFQGFGAEEDEWVNVKNAVRERSIPLEASDCRKVRVGDLVLCFQENGDQAMYFDAHIVEIERKLHDIRGCRCLFSVRYDHDQTEEKVHAQRLCRRPAY</sequence>
<feature type="domain" description="SAWADEE" evidence="2">
    <location>
        <begin position="87"/>
        <end position="214"/>
    </location>
</feature>
<feature type="compositionally biased region" description="Polar residues" evidence="1">
    <location>
        <begin position="14"/>
        <end position="33"/>
    </location>
</feature>
<evidence type="ECO:0000313" key="4">
    <source>
        <dbReference type="Proteomes" id="UP000734854"/>
    </source>
</evidence>